<organism evidence="3 4">
    <name type="scientific">Smittium megazygosporum</name>
    <dbReference type="NCBI Taxonomy" id="133381"/>
    <lineage>
        <taxon>Eukaryota</taxon>
        <taxon>Fungi</taxon>
        <taxon>Fungi incertae sedis</taxon>
        <taxon>Zoopagomycota</taxon>
        <taxon>Kickxellomycotina</taxon>
        <taxon>Harpellomycetes</taxon>
        <taxon>Harpellales</taxon>
        <taxon>Legeriomycetaceae</taxon>
        <taxon>Smittium</taxon>
    </lineage>
</organism>
<evidence type="ECO:0000256" key="1">
    <source>
        <dbReference type="SAM" id="MobiDB-lite"/>
    </source>
</evidence>
<feature type="region of interest" description="Disordered" evidence="1">
    <location>
        <begin position="308"/>
        <end position="395"/>
    </location>
</feature>
<sequence>MFYPMWASVLYIVSVFFSFVHFPYLVKSQAAGALAAPNDPRSAIVTISVSGQNGKCTGILIAANAVLTSASCLNDVVTAANSDLDKISVSIGISRVSGQRSIGISASDVRNMPAFCNGTTNIPENMTILGLSECVPSTIALPVEIQTTAIDPNLQYTFMGIDSSSVTYKTVSISNGPQSLYDQVASCGQIIKSQFLGDTASAGQLDLGDSGGGLIDPKTNKLVGLLVGLELQEDTSCPDCGPDKGFYTYKNGAVTTKVKKIAGVFNDLSYYLDSFIKKNTECLGSACNIQKICEAVVSDSSDGLITSSKTTDTASSTGAVSPTGSITATGSVTPTGPTNPTGSGSATDSGSATGPATPTGPTAPTGSGSATVSGSATGPATPTGPTAPTGSGSAT</sequence>
<evidence type="ECO:0000259" key="2">
    <source>
        <dbReference type="Pfam" id="PF00089"/>
    </source>
</evidence>
<accession>A0A2T9ZC17</accession>
<dbReference type="EMBL" id="MBFS01000598">
    <property type="protein sequence ID" value="PVV02131.1"/>
    <property type="molecule type" value="Genomic_DNA"/>
</dbReference>
<keyword evidence="4" id="KW-1185">Reference proteome</keyword>
<feature type="compositionally biased region" description="Polar residues" evidence="1">
    <location>
        <begin position="318"/>
        <end position="328"/>
    </location>
</feature>
<gene>
    <name evidence="3" type="ORF">BB560_003424</name>
</gene>
<feature type="domain" description="Peptidase S1" evidence="2">
    <location>
        <begin position="44"/>
        <end position="229"/>
    </location>
</feature>
<dbReference type="Pfam" id="PF00089">
    <property type="entry name" value="Trypsin"/>
    <property type="match status" value="1"/>
</dbReference>
<proteinExistence type="predicted"/>
<dbReference type="Gene3D" id="2.40.10.10">
    <property type="entry name" value="Trypsin-like serine proteases"/>
    <property type="match status" value="1"/>
</dbReference>
<dbReference type="SUPFAM" id="SSF50494">
    <property type="entry name" value="Trypsin-like serine proteases"/>
    <property type="match status" value="1"/>
</dbReference>
<dbReference type="GO" id="GO:0006508">
    <property type="term" value="P:proteolysis"/>
    <property type="evidence" value="ECO:0007669"/>
    <property type="project" value="InterPro"/>
</dbReference>
<evidence type="ECO:0000313" key="3">
    <source>
        <dbReference type="EMBL" id="PVV02131.1"/>
    </source>
</evidence>
<dbReference type="AlphaFoldDB" id="A0A2T9ZC17"/>
<feature type="compositionally biased region" description="Low complexity" evidence="1">
    <location>
        <begin position="329"/>
        <end position="395"/>
    </location>
</feature>
<dbReference type="Proteomes" id="UP000245609">
    <property type="component" value="Unassembled WGS sequence"/>
</dbReference>
<comment type="caution">
    <text evidence="3">The sequence shown here is derived from an EMBL/GenBank/DDBJ whole genome shotgun (WGS) entry which is preliminary data.</text>
</comment>
<dbReference type="InterPro" id="IPR001254">
    <property type="entry name" value="Trypsin_dom"/>
</dbReference>
<dbReference type="InterPro" id="IPR009003">
    <property type="entry name" value="Peptidase_S1_PA"/>
</dbReference>
<dbReference type="InterPro" id="IPR043504">
    <property type="entry name" value="Peptidase_S1_PA_chymotrypsin"/>
</dbReference>
<dbReference type="STRING" id="133381.A0A2T9ZC17"/>
<protein>
    <recommendedName>
        <fullName evidence="2">Peptidase S1 domain-containing protein</fullName>
    </recommendedName>
</protein>
<feature type="compositionally biased region" description="Low complexity" evidence="1">
    <location>
        <begin position="308"/>
        <end position="317"/>
    </location>
</feature>
<feature type="non-terminal residue" evidence="3">
    <location>
        <position position="395"/>
    </location>
</feature>
<name>A0A2T9ZC17_9FUNG</name>
<dbReference type="OrthoDB" id="6380398at2759"/>
<dbReference type="GO" id="GO:0004252">
    <property type="term" value="F:serine-type endopeptidase activity"/>
    <property type="evidence" value="ECO:0007669"/>
    <property type="project" value="InterPro"/>
</dbReference>
<evidence type="ECO:0000313" key="4">
    <source>
        <dbReference type="Proteomes" id="UP000245609"/>
    </source>
</evidence>
<reference evidence="3 4" key="1">
    <citation type="journal article" date="2018" name="MBio">
        <title>Comparative Genomics Reveals the Core Gene Toolbox for the Fungus-Insect Symbiosis.</title>
        <authorList>
            <person name="Wang Y."/>
            <person name="Stata M."/>
            <person name="Wang W."/>
            <person name="Stajich J.E."/>
            <person name="White M.M."/>
            <person name="Moncalvo J.M."/>
        </authorList>
    </citation>
    <scope>NUCLEOTIDE SEQUENCE [LARGE SCALE GENOMIC DNA]</scope>
    <source>
        <strain evidence="3 4">SC-DP-2</strain>
    </source>
</reference>